<dbReference type="Proteomes" id="UP000015104">
    <property type="component" value="Unassembled WGS sequence"/>
</dbReference>
<keyword evidence="2" id="KW-1185">Reference proteome</keyword>
<proteinExistence type="predicted"/>
<evidence type="ECO:0000313" key="2">
    <source>
        <dbReference type="Proteomes" id="UP000015104"/>
    </source>
</evidence>
<protein>
    <recommendedName>
        <fullName evidence="3">Carboxylesterase type B domain-containing protein</fullName>
    </recommendedName>
</protein>
<dbReference type="HOGENOM" id="CLU_1246777_0_0_1"/>
<dbReference type="SUPFAM" id="SSF53474">
    <property type="entry name" value="alpha/beta-Hydrolases"/>
    <property type="match status" value="1"/>
</dbReference>
<dbReference type="EnsemblMetazoa" id="tetur01g03150.1">
    <property type="protein sequence ID" value="tetur01g03150.1"/>
    <property type="gene ID" value="tetur01g03150"/>
</dbReference>
<dbReference type="EMBL" id="CAEY01000437">
    <property type="status" value="NOT_ANNOTATED_CDS"/>
    <property type="molecule type" value="Genomic_DNA"/>
</dbReference>
<sequence>MSVSAHILSPLSKGLFKRIAFIVLNRTSCANTTDILKCLKDSPCPKSLITNQMGFLGSEGLFDNAFGLLLGNGKTIPAPLDYQNALVYLSLIFQRESLDLYRKLYFGPPTNDSNYLRSQIEKAYSDSNLLLEVTPWMGTCHGAELPNVYGYPLVAPGYSRKDDDLRRGMVKIFCYDLKVGDSGKLEKSRIEFCQQQWEGFVTRGSLQLEYFFAARHLTSNFL</sequence>
<reference evidence="2" key="1">
    <citation type="submission" date="2011-08" db="EMBL/GenBank/DDBJ databases">
        <authorList>
            <person name="Rombauts S."/>
        </authorList>
    </citation>
    <scope>NUCLEOTIDE SEQUENCE</scope>
    <source>
        <strain evidence="2">London</strain>
    </source>
</reference>
<dbReference type="InterPro" id="IPR029058">
    <property type="entry name" value="AB_hydrolase_fold"/>
</dbReference>
<dbReference type="AlphaFoldDB" id="T1JQG7"/>
<name>T1JQG7_TETUR</name>
<evidence type="ECO:0000313" key="1">
    <source>
        <dbReference type="EnsemblMetazoa" id="tetur01g03150.1"/>
    </source>
</evidence>
<evidence type="ECO:0008006" key="3">
    <source>
        <dbReference type="Google" id="ProtNLM"/>
    </source>
</evidence>
<accession>T1JQG7</accession>
<organism evidence="1 2">
    <name type="scientific">Tetranychus urticae</name>
    <name type="common">Two-spotted spider mite</name>
    <dbReference type="NCBI Taxonomy" id="32264"/>
    <lineage>
        <taxon>Eukaryota</taxon>
        <taxon>Metazoa</taxon>
        <taxon>Ecdysozoa</taxon>
        <taxon>Arthropoda</taxon>
        <taxon>Chelicerata</taxon>
        <taxon>Arachnida</taxon>
        <taxon>Acari</taxon>
        <taxon>Acariformes</taxon>
        <taxon>Trombidiformes</taxon>
        <taxon>Prostigmata</taxon>
        <taxon>Eleutherengona</taxon>
        <taxon>Raphignathae</taxon>
        <taxon>Tetranychoidea</taxon>
        <taxon>Tetranychidae</taxon>
        <taxon>Tetranychus</taxon>
    </lineage>
</organism>
<reference evidence="1" key="2">
    <citation type="submission" date="2015-06" db="UniProtKB">
        <authorList>
            <consortium name="EnsemblMetazoa"/>
        </authorList>
    </citation>
    <scope>IDENTIFICATION</scope>
</reference>